<keyword evidence="18" id="KW-0460">Magnesium</keyword>
<evidence type="ECO:0000256" key="9">
    <source>
        <dbReference type="ARBA" id="ARBA00022840"/>
    </source>
</evidence>
<evidence type="ECO:0008006" key="22">
    <source>
        <dbReference type="Google" id="ProtNLM"/>
    </source>
</evidence>
<dbReference type="STRING" id="1798513.A3A40_03305"/>
<dbReference type="Proteomes" id="UP000178427">
    <property type="component" value="Unassembled WGS sequence"/>
</dbReference>
<dbReference type="GO" id="GO:0005524">
    <property type="term" value="F:ATP binding"/>
    <property type="evidence" value="ECO:0007669"/>
    <property type="project" value="UniProtKB-KW"/>
</dbReference>
<dbReference type="GO" id="GO:0008654">
    <property type="term" value="P:phospholipid biosynthetic process"/>
    <property type="evidence" value="ECO:0007669"/>
    <property type="project" value="UniProtKB-KW"/>
</dbReference>
<protein>
    <recommendedName>
        <fullName evidence="22">Diacylglycerol kinase</fullName>
    </recommendedName>
</protein>
<evidence type="ECO:0000256" key="11">
    <source>
        <dbReference type="ARBA" id="ARBA00023098"/>
    </source>
</evidence>
<reference evidence="20 21" key="1">
    <citation type="journal article" date="2016" name="Nat. Commun.">
        <title>Thousands of microbial genomes shed light on interconnected biogeochemical processes in an aquifer system.</title>
        <authorList>
            <person name="Anantharaman K."/>
            <person name="Brown C.T."/>
            <person name="Hug L.A."/>
            <person name="Sharon I."/>
            <person name="Castelle C.J."/>
            <person name="Probst A.J."/>
            <person name="Thomas B.C."/>
            <person name="Singh A."/>
            <person name="Wilkins M.J."/>
            <person name="Karaoz U."/>
            <person name="Brodie E.L."/>
            <person name="Williams K.H."/>
            <person name="Hubbard S.S."/>
            <person name="Banfield J.F."/>
        </authorList>
    </citation>
    <scope>NUCLEOTIDE SEQUENCE [LARGE SCALE GENOMIC DNA]</scope>
</reference>
<feature type="transmembrane region" description="Helical" evidence="19">
    <location>
        <begin position="32"/>
        <end position="50"/>
    </location>
</feature>
<dbReference type="Gene3D" id="1.10.287.3610">
    <property type="match status" value="1"/>
</dbReference>
<comment type="similarity">
    <text evidence="2">Belongs to the bacterial diacylglycerol kinase family.</text>
</comment>
<dbReference type="GO" id="GO:0016301">
    <property type="term" value="F:kinase activity"/>
    <property type="evidence" value="ECO:0007669"/>
    <property type="project" value="UniProtKB-KW"/>
</dbReference>
<feature type="active site" description="Proton acceptor" evidence="15">
    <location>
        <position position="70"/>
    </location>
</feature>
<evidence type="ECO:0000256" key="15">
    <source>
        <dbReference type="PIRSR" id="PIRSR600829-1"/>
    </source>
</evidence>
<evidence type="ECO:0000256" key="18">
    <source>
        <dbReference type="PIRSR" id="PIRSR600829-4"/>
    </source>
</evidence>
<evidence type="ECO:0000256" key="4">
    <source>
        <dbReference type="ARBA" id="ARBA00022516"/>
    </source>
</evidence>
<feature type="binding site" evidence="17">
    <location>
        <begin position="95"/>
        <end position="96"/>
    </location>
    <ligand>
        <name>ATP</name>
        <dbReference type="ChEBI" id="CHEBI:30616"/>
    </ligand>
</feature>
<name>A0A1F6EJ60_9BACT</name>
<sequence>MPYNESMLEKKIHNVRFAINGIKIAWREEFSFKLEVFAALLVALLGWFFAISTIEWLTVVFMIGLVLSAEVFNTALEELCDKFQSDPDPHIAKIKDLAAAAVLLASATAFIVGVIIFLPRLLFLV</sequence>
<keyword evidence="14" id="KW-1208">Phospholipid metabolism</keyword>
<keyword evidence="10 19" id="KW-1133">Transmembrane helix</keyword>
<evidence type="ECO:0000256" key="19">
    <source>
        <dbReference type="SAM" id="Phobius"/>
    </source>
</evidence>
<evidence type="ECO:0000256" key="6">
    <source>
        <dbReference type="ARBA" id="ARBA00022692"/>
    </source>
</evidence>
<dbReference type="GO" id="GO:0005886">
    <property type="term" value="C:plasma membrane"/>
    <property type="evidence" value="ECO:0007669"/>
    <property type="project" value="UniProtKB-SubCell"/>
</dbReference>
<feature type="transmembrane region" description="Helical" evidence="19">
    <location>
        <begin position="97"/>
        <end position="118"/>
    </location>
</feature>
<dbReference type="EMBL" id="MFMA01000046">
    <property type="protein sequence ID" value="OGG73664.1"/>
    <property type="molecule type" value="Genomic_DNA"/>
</dbReference>
<keyword evidence="18" id="KW-0479">Metal-binding</keyword>
<dbReference type="InterPro" id="IPR033717">
    <property type="entry name" value="UDPK"/>
</dbReference>
<keyword evidence="7 17" id="KW-0547">Nucleotide-binding</keyword>
<evidence type="ECO:0000256" key="8">
    <source>
        <dbReference type="ARBA" id="ARBA00022777"/>
    </source>
</evidence>
<dbReference type="InterPro" id="IPR000829">
    <property type="entry name" value="DAGK"/>
</dbReference>
<evidence type="ECO:0000256" key="14">
    <source>
        <dbReference type="ARBA" id="ARBA00023264"/>
    </source>
</evidence>
<comment type="cofactor">
    <cofactor evidence="18">
        <name>Mg(2+)</name>
        <dbReference type="ChEBI" id="CHEBI:18420"/>
    </cofactor>
    <text evidence="18">Mn(2+), Zn(2+), Cd(2+) and Co(2+) support activity to lesser extents.</text>
</comment>
<keyword evidence="11" id="KW-0443">Lipid metabolism</keyword>
<dbReference type="CDD" id="cd14265">
    <property type="entry name" value="UDPK_IM_like"/>
    <property type="match status" value="1"/>
</dbReference>
<feature type="binding site" evidence="17">
    <location>
        <position position="29"/>
    </location>
    <ligand>
        <name>ATP</name>
        <dbReference type="ChEBI" id="CHEBI:30616"/>
    </ligand>
</feature>
<evidence type="ECO:0000256" key="7">
    <source>
        <dbReference type="ARBA" id="ARBA00022741"/>
    </source>
</evidence>
<gene>
    <name evidence="20" type="ORF">A3A40_03305</name>
</gene>
<dbReference type="Pfam" id="PF01219">
    <property type="entry name" value="DAGK_prokar"/>
    <property type="match status" value="1"/>
</dbReference>
<evidence type="ECO:0000256" key="17">
    <source>
        <dbReference type="PIRSR" id="PIRSR600829-3"/>
    </source>
</evidence>
<evidence type="ECO:0000256" key="5">
    <source>
        <dbReference type="ARBA" id="ARBA00022679"/>
    </source>
</evidence>
<comment type="subcellular location">
    <subcellularLocation>
        <location evidence="1">Cell membrane</location>
        <topology evidence="1">Multi-pass membrane protein</topology>
    </subcellularLocation>
</comment>
<keyword evidence="8" id="KW-0418">Kinase</keyword>
<dbReference type="PANTHER" id="PTHR34299:SF1">
    <property type="entry name" value="DIACYLGLYCEROL KINASE"/>
    <property type="match status" value="1"/>
</dbReference>
<evidence type="ECO:0000256" key="3">
    <source>
        <dbReference type="ARBA" id="ARBA00022475"/>
    </source>
</evidence>
<keyword evidence="3" id="KW-1003">Cell membrane</keyword>
<dbReference type="AlphaFoldDB" id="A0A1F6EJ60"/>
<organism evidence="20 21">
    <name type="scientific">Candidatus Kaiserbacteria bacterium RIFCSPLOWO2_01_FULL_54_20</name>
    <dbReference type="NCBI Taxonomy" id="1798513"/>
    <lineage>
        <taxon>Bacteria</taxon>
        <taxon>Candidatus Kaiseribacteriota</taxon>
    </lineage>
</organism>
<evidence type="ECO:0000313" key="21">
    <source>
        <dbReference type="Proteomes" id="UP000178427"/>
    </source>
</evidence>
<evidence type="ECO:0000256" key="2">
    <source>
        <dbReference type="ARBA" id="ARBA00005967"/>
    </source>
</evidence>
<dbReference type="InterPro" id="IPR036945">
    <property type="entry name" value="DAGK_sf"/>
</dbReference>
<evidence type="ECO:0000313" key="20">
    <source>
        <dbReference type="EMBL" id="OGG73664.1"/>
    </source>
</evidence>
<evidence type="ECO:0000256" key="12">
    <source>
        <dbReference type="ARBA" id="ARBA00023136"/>
    </source>
</evidence>
<comment type="caution">
    <text evidence="20">The sequence shown here is derived from an EMBL/GenBank/DDBJ whole genome shotgun (WGS) entry which is preliminary data.</text>
</comment>
<dbReference type="PANTHER" id="PTHR34299">
    <property type="entry name" value="DIACYLGLYCEROL KINASE"/>
    <property type="match status" value="1"/>
</dbReference>
<keyword evidence="6 19" id="KW-0812">Transmembrane</keyword>
<accession>A0A1F6EJ60</accession>
<feature type="binding site" evidence="18">
    <location>
        <position position="29"/>
    </location>
    <ligand>
        <name>a divalent metal cation</name>
        <dbReference type="ChEBI" id="CHEBI:60240"/>
    </ligand>
</feature>
<feature type="binding site" evidence="17">
    <location>
        <position position="77"/>
    </location>
    <ligand>
        <name>ATP</name>
        <dbReference type="ChEBI" id="CHEBI:30616"/>
    </ligand>
</feature>
<keyword evidence="13" id="KW-0594">Phospholipid biosynthesis</keyword>
<evidence type="ECO:0000256" key="16">
    <source>
        <dbReference type="PIRSR" id="PIRSR600829-2"/>
    </source>
</evidence>
<evidence type="ECO:0000256" key="1">
    <source>
        <dbReference type="ARBA" id="ARBA00004651"/>
    </source>
</evidence>
<keyword evidence="4" id="KW-0444">Lipid biosynthesis</keyword>
<keyword evidence="5" id="KW-0808">Transferase</keyword>
<dbReference type="GO" id="GO:0046872">
    <property type="term" value="F:metal ion binding"/>
    <property type="evidence" value="ECO:0007669"/>
    <property type="project" value="UniProtKB-KW"/>
</dbReference>
<keyword evidence="9 17" id="KW-0067">ATP-binding</keyword>
<evidence type="ECO:0000256" key="13">
    <source>
        <dbReference type="ARBA" id="ARBA00023209"/>
    </source>
</evidence>
<proteinExistence type="inferred from homology"/>
<keyword evidence="12 19" id="KW-0472">Membrane</keyword>
<evidence type="ECO:0000256" key="10">
    <source>
        <dbReference type="ARBA" id="ARBA00022989"/>
    </source>
</evidence>
<feature type="binding site" evidence="16">
    <location>
        <position position="70"/>
    </location>
    <ligand>
        <name>substrate</name>
    </ligand>
</feature>
<feature type="binding site" evidence="18">
    <location>
        <position position="77"/>
    </location>
    <ligand>
        <name>a divalent metal cation</name>
        <dbReference type="ChEBI" id="CHEBI:60240"/>
    </ligand>
</feature>